<keyword evidence="7" id="KW-0067">ATP-binding</keyword>
<dbReference type="GO" id="GO:0044877">
    <property type="term" value="F:protein-containing complex binding"/>
    <property type="evidence" value="ECO:0007669"/>
    <property type="project" value="Ensembl"/>
</dbReference>
<dbReference type="InterPro" id="IPR009010">
    <property type="entry name" value="Asp_de-COase-like_dom_sf"/>
</dbReference>
<dbReference type="FunFam" id="3.40.50.300:FF:001852">
    <property type="entry name" value="Peroxisomal biogenesis factor 1"/>
    <property type="match status" value="1"/>
</dbReference>
<dbReference type="InterPro" id="IPR015342">
    <property type="entry name" value="PEX1-N_C-lobe"/>
</dbReference>
<dbReference type="GO" id="GO:0005778">
    <property type="term" value="C:peroxisomal membrane"/>
    <property type="evidence" value="ECO:0000318"/>
    <property type="project" value="GO_Central"/>
</dbReference>
<dbReference type="RefSeq" id="XP_028926421.1">
    <property type="nucleotide sequence ID" value="XM_029070588.2"/>
</dbReference>
<dbReference type="GO" id="GO:0016558">
    <property type="term" value="P:protein import into peroxisome matrix"/>
    <property type="evidence" value="ECO:0000318"/>
    <property type="project" value="GO_Central"/>
</dbReference>
<dbReference type="SUPFAM" id="SSF50692">
    <property type="entry name" value="ADC-like"/>
    <property type="match status" value="1"/>
</dbReference>
<dbReference type="HOGENOM" id="CLU_000688_1_1_1"/>
<dbReference type="GO" id="GO:0005829">
    <property type="term" value="C:cytosol"/>
    <property type="evidence" value="ECO:0000318"/>
    <property type="project" value="GO_Central"/>
</dbReference>
<reference evidence="15" key="1">
    <citation type="submission" date="2025-08" db="UniProtKB">
        <authorList>
            <consortium name="Ensembl"/>
        </authorList>
    </citation>
    <scope>IDENTIFICATION</scope>
    <source>
        <strain evidence="15">Glennie</strain>
    </source>
</reference>
<dbReference type="FunFam" id="3.40.50.300:FF:000966">
    <property type="entry name" value="Peroxisomal biogenesis factor 1"/>
    <property type="match status" value="1"/>
</dbReference>
<dbReference type="SUPFAM" id="SSF52540">
    <property type="entry name" value="P-loop containing nucleoside triphosphate hydrolases"/>
    <property type="match status" value="2"/>
</dbReference>
<dbReference type="GO" id="GO:0043335">
    <property type="term" value="P:protein unfolding"/>
    <property type="evidence" value="ECO:0000318"/>
    <property type="project" value="GO_Central"/>
</dbReference>
<feature type="region of interest" description="Disordered" evidence="13">
    <location>
        <begin position="251"/>
        <end position="272"/>
    </location>
</feature>
<evidence type="ECO:0000256" key="3">
    <source>
        <dbReference type="ARBA" id="ARBA00022448"/>
    </source>
</evidence>
<keyword evidence="9" id="KW-0472">Membrane</keyword>
<protein>
    <recommendedName>
        <fullName evidence="11">Peroxisomal ATPase PEX1</fullName>
    </recommendedName>
    <alternativeName>
        <fullName evidence="10">Peroxin-1</fullName>
    </alternativeName>
</protein>
<evidence type="ECO:0000256" key="4">
    <source>
        <dbReference type="ARBA" id="ARBA00022593"/>
    </source>
</evidence>
<dbReference type="PANTHER" id="PTHR23077">
    <property type="entry name" value="AAA-FAMILY ATPASE"/>
    <property type="match status" value="1"/>
</dbReference>
<dbReference type="SUPFAM" id="SSF54585">
    <property type="entry name" value="Cdc48 domain 2-like"/>
    <property type="match status" value="1"/>
</dbReference>
<evidence type="ECO:0000256" key="11">
    <source>
        <dbReference type="ARBA" id="ARBA00034532"/>
    </source>
</evidence>
<evidence type="ECO:0000256" key="6">
    <source>
        <dbReference type="ARBA" id="ARBA00022801"/>
    </source>
</evidence>
<feature type="compositionally biased region" description="Basic and acidic residues" evidence="13">
    <location>
        <begin position="212"/>
        <end position="227"/>
    </location>
</feature>
<feature type="domain" description="AAA+ ATPase" evidence="14">
    <location>
        <begin position="847"/>
        <end position="983"/>
    </location>
</feature>
<dbReference type="Bgee" id="ENSOANG00000012125">
    <property type="expression patterns" value="Expressed in cerebellum and 7 other cell types or tissues"/>
</dbReference>
<dbReference type="STRING" id="9258.ENSOANP00000019204"/>
<dbReference type="InParanoid" id="F7E5B0"/>
<feature type="region of interest" description="Disordered" evidence="13">
    <location>
        <begin position="186"/>
        <end position="227"/>
    </location>
</feature>
<evidence type="ECO:0000256" key="7">
    <source>
        <dbReference type="ARBA" id="ARBA00022840"/>
    </source>
</evidence>
<dbReference type="SMART" id="SM00382">
    <property type="entry name" value="AAA"/>
    <property type="match status" value="2"/>
</dbReference>
<dbReference type="GO" id="GO:0060152">
    <property type="term" value="P:microtubule-based peroxisome localization"/>
    <property type="evidence" value="ECO:0007669"/>
    <property type="project" value="Ensembl"/>
</dbReference>
<organism evidence="15 16">
    <name type="scientific">Ornithorhynchus anatinus</name>
    <name type="common">Duckbill platypus</name>
    <dbReference type="NCBI Taxonomy" id="9258"/>
    <lineage>
        <taxon>Eukaryota</taxon>
        <taxon>Metazoa</taxon>
        <taxon>Chordata</taxon>
        <taxon>Craniata</taxon>
        <taxon>Vertebrata</taxon>
        <taxon>Euteleostomi</taxon>
        <taxon>Mammalia</taxon>
        <taxon>Monotremata</taxon>
        <taxon>Ornithorhynchidae</taxon>
        <taxon>Ornithorhynchus</taxon>
    </lineage>
</organism>
<name>F7E5B0_ORNAN</name>
<dbReference type="GO" id="GO:0140318">
    <property type="term" value="F:protein transporter activity"/>
    <property type="evidence" value="ECO:0007669"/>
    <property type="project" value="Ensembl"/>
</dbReference>
<dbReference type="OrthoDB" id="8173462at2759"/>
<accession>F7E5B0</accession>
<comment type="catalytic activity">
    <reaction evidence="12">
        <text>ATP + H2O = ADP + phosphate + H(+)</text>
        <dbReference type="Rhea" id="RHEA:13065"/>
        <dbReference type="ChEBI" id="CHEBI:15377"/>
        <dbReference type="ChEBI" id="CHEBI:15378"/>
        <dbReference type="ChEBI" id="CHEBI:30616"/>
        <dbReference type="ChEBI" id="CHEBI:43474"/>
        <dbReference type="ChEBI" id="CHEBI:456216"/>
    </reaction>
    <physiologicalReaction direction="left-to-right" evidence="12">
        <dbReference type="Rhea" id="RHEA:13066"/>
    </physiologicalReaction>
</comment>
<dbReference type="Pfam" id="PF09262">
    <property type="entry name" value="PEX-1N"/>
    <property type="match status" value="1"/>
</dbReference>
<dbReference type="AlphaFoldDB" id="F7E5B0"/>
<dbReference type="PANTHER" id="PTHR23077:SF12">
    <property type="entry name" value="PEROXISOMAL ATPASE PEX1"/>
    <property type="match status" value="1"/>
</dbReference>
<dbReference type="GeneID" id="100091862"/>
<dbReference type="Gene3D" id="3.40.50.300">
    <property type="entry name" value="P-loop containing nucleotide triphosphate hydrolases"/>
    <property type="match status" value="2"/>
</dbReference>
<feature type="domain" description="AAA+ ATPase" evidence="14">
    <location>
        <begin position="565"/>
        <end position="715"/>
    </location>
</feature>
<feature type="compositionally biased region" description="Basic and acidic residues" evidence="13">
    <location>
        <begin position="1135"/>
        <end position="1147"/>
    </location>
</feature>
<dbReference type="GO" id="GO:0140036">
    <property type="term" value="F:ubiquitin-modified protein reader activity"/>
    <property type="evidence" value="ECO:0007669"/>
    <property type="project" value="Ensembl"/>
</dbReference>
<dbReference type="PROSITE" id="PS00674">
    <property type="entry name" value="AAA"/>
    <property type="match status" value="1"/>
</dbReference>
<keyword evidence="8" id="KW-0653">Protein transport</keyword>
<feature type="region of interest" description="Disordered" evidence="13">
    <location>
        <begin position="1107"/>
        <end position="1147"/>
    </location>
</feature>
<feature type="compositionally biased region" description="Low complexity" evidence="13">
    <location>
        <begin position="1107"/>
        <end position="1125"/>
    </location>
</feature>
<dbReference type="FunFam" id="1.10.8.60:FF:000060">
    <property type="entry name" value="peroxisome biogenesis factor 1"/>
    <property type="match status" value="1"/>
</dbReference>
<dbReference type="GeneTree" id="ENSGT00550000075032"/>
<dbReference type="FunCoup" id="F7E5B0">
    <property type="interactions" value="2466"/>
</dbReference>
<dbReference type="CTD" id="5189"/>
<dbReference type="InterPro" id="IPR003959">
    <property type="entry name" value="ATPase_AAA_core"/>
</dbReference>
<reference evidence="15" key="2">
    <citation type="submission" date="2025-09" db="UniProtKB">
        <authorList>
            <consortium name="Ensembl"/>
        </authorList>
    </citation>
    <scope>IDENTIFICATION</scope>
    <source>
        <strain evidence="15">Glennie</strain>
    </source>
</reference>
<dbReference type="GO" id="GO:0005524">
    <property type="term" value="F:ATP binding"/>
    <property type="evidence" value="ECO:0007669"/>
    <property type="project" value="UniProtKB-KW"/>
</dbReference>
<evidence type="ECO:0000259" key="14">
    <source>
        <dbReference type="SMART" id="SM00382"/>
    </source>
</evidence>
<comment type="subcellular location">
    <subcellularLocation>
        <location evidence="1">Membrane</location>
    </subcellularLocation>
</comment>
<keyword evidence="6" id="KW-0378">Hydrolase</keyword>
<dbReference type="FunFam" id="3.10.330.10:FF:000004">
    <property type="entry name" value="Peroxisome biogenesis factor 1"/>
    <property type="match status" value="1"/>
</dbReference>
<evidence type="ECO:0000256" key="9">
    <source>
        <dbReference type="ARBA" id="ARBA00023136"/>
    </source>
</evidence>
<proteinExistence type="inferred from homology"/>
<keyword evidence="5" id="KW-0547">Nucleotide-binding</keyword>
<evidence type="ECO:0000256" key="1">
    <source>
        <dbReference type="ARBA" id="ARBA00004370"/>
    </source>
</evidence>
<dbReference type="Gene3D" id="3.10.330.10">
    <property type="match status" value="1"/>
</dbReference>
<dbReference type="InterPro" id="IPR041569">
    <property type="entry name" value="AAA_lid_3"/>
</dbReference>
<dbReference type="InterPro" id="IPR003593">
    <property type="entry name" value="AAA+_ATPase"/>
</dbReference>
<keyword evidence="16" id="KW-1185">Reference proteome</keyword>
<comment type="similarity">
    <text evidence="2">Belongs to the AAA ATPase family.</text>
</comment>
<evidence type="ECO:0000313" key="15">
    <source>
        <dbReference type="Ensembl" id="ENSOANP00000019204.2"/>
    </source>
</evidence>
<dbReference type="CDD" id="cd19526">
    <property type="entry name" value="RecA-like_PEX1_r2"/>
    <property type="match status" value="1"/>
</dbReference>
<dbReference type="Pfam" id="PF17862">
    <property type="entry name" value="AAA_lid_3"/>
    <property type="match status" value="1"/>
</dbReference>
<dbReference type="OMA" id="QGFVNIQ"/>
<evidence type="ECO:0000313" key="16">
    <source>
        <dbReference type="Proteomes" id="UP000002279"/>
    </source>
</evidence>
<dbReference type="InterPro" id="IPR029067">
    <property type="entry name" value="CDC48_domain_2-like_sf"/>
</dbReference>
<keyword evidence="3" id="KW-0813">Transport</keyword>
<dbReference type="eggNOG" id="KOG0735">
    <property type="taxonomic scope" value="Eukaryota"/>
</dbReference>
<evidence type="ECO:0000256" key="2">
    <source>
        <dbReference type="ARBA" id="ARBA00006914"/>
    </source>
</evidence>
<evidence type="ECO:0000256" key="5">
    <source>
        <dbReference type="ARBA" id="ARBA00022741"/>
    </source>
</evidence>
<dbReference type="InterPro" id="IPR015343">
    <property type="entry name" value="PEX1-N-lobe"/>
</dbReference>
<evidence type="ECO:0000256" key="13">
    <source>
        <dbReference type="SAM" id="MobiDB-lite"/>
    </source>
</evidence>
<dbReference type="InterPro" id="IPR027417">
    <property type="entry name" value="P-loop_NTPase"/>
</dbReference>
<dbReference type="KEGG" id="oaa:100091862"/>
<dbReference type="Gene3D" id="2.40.40.20">
    <property type="match status" value="1"/>
</dbReference>
<dbReference type="Ensembl" id="ENSOANT00000019207.3">
    <property type="protein sequence ID" value="ENSOANP00000019204.2"/>
    <property type="gene ID" value="ENSOANG00000012125.3"/>
</dbReference>
<keyword evidence="4" id="KW-0962">Peroxisome biogenesis</keyword>
<dbReference type="Gene3D" id="1.10.8.60">
    <property type="match status" value="2"/>
</dbReference>
<dbReference type="Proteomes" id="UP000002279">
    <property type="component" value="Unplaced"/>
</dbReference>
<dbReference type="GO" id="GO:0006625">
    <property type="term" value="P:protein targeting to peroxisome"/>
    <property type="evidence" value="ECO:0007669"/>
    <property type="project" value="Ensembl"/>
</dbReference>
<feature type="compositionally biased region" description="Low complexity" evidence="13">
    <location>
        <begin position="257"/>
        <end position="272"/>
    </location>
</feature>
<dbReference type="GO" id="GO:0016562">
    <property type="term" value="P:protein import into peroxisome matrix, receptor recycling"/>
    <property type="evidence" value="ECO:0007669"/>
    <property type="project" value="Ensembl"/>
</dbReference>
<dbReference type="InterPro" id="IPR003960">
    <property type="entry name" value="ATPase_AAA_CS"/>
</dbReference>
<feature type="region of interest" description="Disordered" evidence="13">
    <location>
        <begin position="1219"/>
        <end position="1239"/>
    </location>
</feature>
<dbReference type="InterPro" id="IPR050168">
    <property type="entry name" value="AAA_ATPase_domain"/>
</dbReference>
<dbReference type="GO" id="GO:0016887">
    <property type="term" value="F:ATP hydrolysis activity"/>
    <property type="evidence" value="ECO:0000318"/>
    <property type="project" value="GO_Central"/>
</dbReference>
<evidence type="ECO:0000256" key="12">
    <source>
        <dbReference type="ARBA" id="ARBA00048778"/>
    </source>
</evidence>
<evidence type="ECO:0000256" key="10">
    <source>
        <dbReference type="ARBA" id="ARBA00032509"/>
    </source>
</evidence>
<sequence>MWGGLGVGGRLGPAGAGEAPVTVAFVSGRDCFLRLPRALTARLGLRQHQAIEVVGNTKPVFLSWVEGRSGDHDENVVEISRKAGTRLGLADGDQVFLRPCPQTVSCRRVEVEPLSADDWEILELHASSLEQHLLDQIRIVFPGAVFPIWVDQHTHVYIRVGALLPAAPFARLEPQTELFVCPKTRQDGEGATATSPQAQEGGSPGEPGTMDCSREGPRGRALVPDHPEASGVSWAMSALWSLVGRVFAGGTEGERGAPGSPSGPGSTPSLPASPLCGDALFRVCRTPPPGAAPTAQQPRAIHVSPWTWDIWGPEPGGPVTYGHLETVPSPRQQRHSRAEPGAAVRDEQPVCVTQVVPIVWSGLAHLKDALTSHQLTGALHAGKVWIPGSLRKSLNIDMHTTVTIRPTERSPKTPMALQLQPREKLKDVDEEDVRSAFRAWLCSTGPRILAEEERIQLQVGEGMKEFYLSAVQPPEPEPSGEESVYTLSASILQETSIQVLLHPRTLEDNKEAAAWDDLEENLPFRKLSSLGGVSDLGATLLDHITHSLLGRPLSQALASAVAGLRNGAVLLTGPKGSGKTTVAKAVCREASDGLDAHVEVIDCKALRGKRFENVQKYLEAAFAEAVWKQPAVVLLDDLDHLVGAPASPEHEHGPDALQSQRLAHVLKDLVKEVASMGSFVAMIATSQNQHSLHPLLSSSRGSPTFQCFQDIQAPDQEQRGDMLRCTITEALHVGPDHLHALDLPSIAKATEGFIARDFTLLVARATHAALSARAVDAPTELILSTSDFEKALEGFTPASLRAVGLHQPRGPGWSGVGGLHQVRQVLIDTIQLPAKYPSLFADLPIRQRMGVLLYGPPGVGKTLLAGAVAHESGLNFICVQGPELLSKFIGASEQAVRDVFSRAQAARPCLLFFDEFDAIAPRRGHDNTGVTDRVVNQLLTQLDGVEGLEGVYVLAATSRPDLIDPALLRPGRLDKCVYCPPPLDQASRLEILQALSASLPLADDVDFQPLAAATEAFTGADLRALLHNAQLEALRGRLASPPTPDLGSGSDSDLSLSSMVLLSHSSGSDDSDQSLVSLEAAERLPEDSAAFSVYRLYFGSSYESELGSGTSPCPSSQGTSGPSSGLHDLAGLLGREQDGGRDLTPEQRDRLRADISAIKDSYRSPSRDEEPVCGPGPAKSPLLVCQAHLMAALSQTRPSLSTEDWKTFTELYDNFQNPRRRKGQGVGAALRPGQKVTLA</sequence>
<dbReference type="Pfam" id="PF09263">
    <property type="entry name" value="PEX-2N"/>
    <property type="match status" value="1"/>
</dbReference>
<evidence type="ECO:0000256" key="8">
    <source>
        <dbReference type="ARBA" id="ARBA00022927"/>
    </source>
</evidence>
<gene>
    <name evidence="15" type="primary">PEX1</name>
</gene>
<dbReference type="Pfam" id="PF00004">
    <property type="entry name" value="AAA"/>
    <property type="match status" value="2"/>
</dbReference>